<dbReference type="PANTHER" id="PTHR21047">
    <property type="entry name" value="DTDP-6-DEOXY-D-GLUCOSE-3,5 EPIMERASE"/>
    <property type="match status" value="1"/>
</dbReference>
<evidence type="ECO:0000256" key="4">
    <source>
        <dbReference type="ARBA" id="ARBA00019595"/>
    </source>
</evidence>
<dbReference type="InterPro" id="IPR011051">
    <property type="entry name" value="RmlC_Cupin_sf"/>
</dbReference>
<organism evidence="8 9">
    <name type="scientific">Silvanigrella aquatica</name>
    <dbReference type="NCBI Taxonomy" id="1915309"/>
    <lineage>
        <taxon>Bacteria</taxon>
        <taxon>Pseudomonadati</taxon>
        <taxon>Bdellovibrionota</taxon>
        <taxon>Oligoflexia</taxon>
        <taxon>Silvanigrellales</taxon>
        <taxon>Silvanigrellaceae</taxon>
        <taxon>Silvanigrella</taxon>
    </lineage>
</organism>
<dbReference type="PANTHER" id="PTHR21047:SF2">
    <property type="entry name" value="THYMIDINE DIPHOSPHO-4-KETO-RHAMNOSE 3,5-EPIMERASE"/>
    <property type="match status" value="1"/>
</dbReference>
<dbReference type="InterPro" id="IPR000888">
    <property type="entry name" value="RmlC-like"/>
</dbReference>
<evidence type="ECO:0000256" key="1">
    <source>
        <dbReference type="ARBA" id="ARBA00001298"/>
    </source>
</evidence>
<evidence type="ECO:0000256" key="7">
    <source>
        <dbReference type="ARBA" id="ARBA00033311"/>
    </source>
</evidence>
<evidence type="ECO:0000256" key="5">
    <source>
        <dbReference type="ARBA" id="ARBA00029758"/>
    </source>
</evidence>
<keyword evidence="9" id="KW-1185">Reference proteome</keyword>
<evidence type="ECO:0000256" key="3">
    <source>
        <dbReference type="ARBA" id="ARBA00012098"/>
    </source>
</evidence>
<dbReference type="GO" id="GO:0005829">
    <property type="term" value="C:cytosol"/>
    <property type="evidence" value="ECO:0007669"/>
    <property type="project" value="TreeGrafter"/>
</dbReference>
<evidence type="ECO:0000256" key="6">
    <source>
        <dbReference type="ARBA" id="ARBA00031424"/>
    </source>
</evidence>
<protein>
    <recommendedName>
        <fullName evidence="4">dTDP-4-dehydrorhamnose 3,5-epimerase</fullName>
        <ecNumber evidence="3">5.1.3.13</ecNumber>
    </recommendedName>
    <alternativeName>
        <fullName evidence="6">Thymidine diphospho-4-keto-rhamnose 3,5-epimerase</fullName>
    </alternativeName>
    <alternativeName>
        <fullName evidence="5">dTDP-4-keto-6-deoxyglucose 3,5-epimerase</fullName>
    </alternativeName>
    <alternativeName>
        <fullName evidence="7">dTDP-6-deoxy-D-xylo-4-hexulose 3,5-epimerase</fullName>
    </alternativeName>
</protein>
<comment type="function">
    <text evidence="2">Catalyzes the epimerization of the C3' and C5'positions of dTDP-6-deoxy-D-xylo-4-hexulose, forming dTDP-6-deoxy-L-lyxo-4-hexulose.</text>
</comment>
<gene>
    <name evidence="8" type="ORF">AXG55_12015</name>
</gene>
<proteinExistence type="predicted"/>
<dbReference type="Gene3D" id="2.60.120.10">
    <property type="entry name" value="Jelly Rolls"/>
    <property type="match status" value="1"/>
</dbReference>
<dbReference type="GO" id="GO:0008830">
    <property type="term" value="F:dTDP-4-dehydrorhamnose 3,5-epimerase activity"/>
    <property type="evidence" value="ECO:0007669"/>
    <property type="project" value="UniProtKB-EC"/>
</dbReference>
<evidence type="ECO:0000313" key="9">
    <source>
        <dbReference type="Proteomes" id="UP000184731"/>
    </source>
</evidence>
<dbReference type="SUPFAM" id="SSF51182">
    <property type="entry name" value="RmlC-like cupins"/>
    <property type="match status" value="1"/>
</dbReference>
<dbReference type="Pfam" id="PF00908">
    <property type="entry name" value="dTDP_sugar_isom"/>
    <property type="match status" value="1"/>
</dbReference>
<dbReference type="GO" id="GO:0000271">
    <property type="term" value="P:polysaccharide biosynthetic process"/>
    <property type="evidence" value="ECO:0007669"/>
    <property type="project" value="TreeGrafter"/>
</dbReference>
<accession>A0A1L4D324</accession>
<name>A0A1L4D324_9BACT</name>
<dbReference type="AlphaFoldDB" id="A0A1L4D324"/>
<dbReference type="Proteomes" id="UP000184731">
    <property type="component" value="Chromosome"/>
</dbReference>
<dbReference type="EMBL" id="CP017834">
    <property type="protein sequence ID" value="APJ04591.1"/>
    <property type="molecule type" value="Genomic_DNA"/>
</dbReference>
<dbReference type="RefSeq" id="WP_148698340.1">
    <property type="nucleotide sequence ID" value="NZ_CP017834.1"/>
</dbReference>
<reference evidence="8 9" key="1">
    <citation type="submission" date="2016-10" db="EMBL/GenBank/DDBJ databases">
        <title>Silvanigrella aquatica sp. nov., isolated from a freshwater lake located in the Black Forest, Germany, description of Silvanigrellaceae fam. nov., Silvanigrellales ord. nov., reclassification of the order Bdellovibrionales in the class Oligoflexia, reclassification of the families Bacteriovoracaceae and Halobacteriovoraceae in the new order Bacteriovoracales ord. nov., and reclassification of the family Pseudobacteriovoracaceae in the order Oligoflexiales.</title>
        <authorList>
            <person name="Hahn M.W."/>
            <person name="Schmidt J."/>
            <person name="Koll U."/>
            <person name="Rohde M."/>
            <person name="Verbag S."/>
            <person name="Pitt A."/>
            <person name="Nakai R."/>
            <person name="Naganuma T."/>
            <person name="Lang E."/>
        </authorList>
    </citation>
    <scope>NUCLEOTIDE SEQUENCE [LARGE SCALE GENOMIC DNA]</scope>
    <source>
        <strain evidence="8 9">MWH-Nonnen-W8red</strain>
    </source>
</reference>
<dbReference type="InterPro" id="IPR014710">
    <property type="entry name" value="RmlC-like_jellyroll"/>
</dbReference>
<dbReference type="EC" id="5.1.3.13" evidence="3"/>
<comment type="catalytic activity">
    <reaction evidence="1">
        <text>dTDP-4-dehydro-6-deoxy-alpha-D-glucose = dTDP-4-dehydro-beta-L-rhamnose</text>
        <dbReference type="Rhea" id="RHEA:16969"/>
        <dbReference type="ChEBI" id="CHEBI:57649"/>
        <dbReference type="ChEBI" id="CHEBI:62830"/>
        <dbReference type="EC" id="5.1.3.13"/>
    </reaction>
</comment>
<sequence>MSSISGVLVEKLKQFENEKGKVLHMLRADNPNFISFGEVYFSQINPGKIKGWHKQLKMTLNYAVPVGKVKLVLYDAREDTATYKNILEIMLSQEEYYLVTIPPGIWVSFKAISDSVALLVNCATHPHSDKECEHLAIEDKQIPYNWDE</sequence>
<dbReference type="OrthoDB" id="9800680at2"/>
<evidence type="ECO:0000313" key="8">
    <source>
        <dbReference type="EMBL" id="APJ04591.1"/>
    </source>
</evidence>
<dbReference type="STRING" id="1915309.AXG55_12015"/>
<evidence type="ECO:0000256" key="2">
    <source>
        <dbReference type="ARBA" id="ARBA00001997"/>
    </source>
</evidence>
<dbReference type="KEGG" id="saqi:AXG55_12015"/>